<name>A0A9P3GAE7_9APHY</name>
<evidence type="ECO:0008006" key="3">
    <source>
        <dbReference type="Google" id="ProtNLM"/>
    </source>
</evidence>
<proteinExistence type="predicted"/>
<evidence type="ECO:0000313" key="2">
    <source>
        <dbReference type="Proteomes" id="UP000703269"/>
    </source>
</evidence>
<gene>
    <name evidence="1" type="ORF">PsYK624_068930</name>
</gene>
<sequence length="599" mass="67596">MATMACVSPEPTRSRLVDRLVGTDPSEDVSAGDAASDITVSLAGLLDPRSWNLPGWNDTHPTQKPSSEAIGQLDLSLALLSRYRNSLQPFHRLSSDILVNIFLEIQESEWNPLHHSFGAYKYLDVSKVCHTWRQVALTAPILWRQLSTRYPDMAMAALERSKDAGICFVIPPNYQDGDKTVDLIKAVAGQMRRLRWLYVPSTMLKSGDGTVDPALLPLIGTPAPMLEIMETIKVRGEGDCRPLPVLFNGETPLLNRLRVQYLSPQLTSMSLSKLKFLSFSGKKRLPLSMPVTQLLDLLEKCPLLEILKTEKITWQPAADDDKRKVRLEHLRYLELGRTSGSVISDIVGRIIAPGYAMKLKVWLERYDDNRFHIGVPPEHELEFDHPLRDVRKLYLEYLNGYEGIAIKGAMGAFPFEIHALLEDSTVANVGDMDSIAGAVFASATRTFDTERLEEFGVYEMRTHARWTSFTKKAWGALFKRAPRLRALYVTTDISYDEGLVRAVLAALVAPDERTGRLLCPALENLFVNGDKTWSSLQAYIMAEERARAGHPLKWVSMRLSHYASFHEAEDTDLPMLRRHIERVDFEPPEMTFPSYPDTN</sequence>
<evidence type="ECO:0000313" key="1">
    <source>
        <dbReference type="EMBL" id="GJE90749.1"/>
    </source>
</evidence>
<comment type="caution">
    <text evidence="1">The sequence shown here is derived from an EMBL/GenBank/DDBJ whole genome shotgun (WGS) entry which is preliminary data.</text>
</comment>
<organism evidence="1 2">
    <name type="scientific">Phanerochaete sordida</name>
    <dbReference type="NCBI Taxonomy" id="48140"/>
    <lineage>
        <taxon>Eukaryota</taxon>
        <taxon>Fungi</taxon>
        <taxon>Dikarya</taxon>
        <taxon>Basidiomycota</taxon>
        <taxon>Agaricomycotina</taxon>
        <taxon>Agaricomycetes</taxon>
        <taxon>Polyporales</taxon>
        <taxon>Phanerochaetaceae</taxon>
        <taxon>Phanerochaete</taxon>
    </lineage>
</organism>
<accession>A0A9P3GAE7</accession>
<reference evidence="1 2" key="1">
    <citation type="submission" date="2021-08" db="EMBL/GenBank/DDBJ databases">
        <title>Draft Genome Sequence of Phanerochaete sordida strain YK-624.</title>
        <authorList>
            <person name="Mori T."/>
            <person name="Dohra H."/>
            <person name="Suzuki T."/>
            <person name="Kawagishi H."/>
            <person name="Hirai H."/>
        </authorList>
    </citation>
    <scope>NUCLEOTIDE SEQUENCE [LARGE SCALE GENOMIC DNA]</scope>
    <source>
        <strain evidence="1 2">YK-624</strain>
    </source>
</reference>
<dbReference type="OrthoDB" id="2777543at2759"/>
<dbReference type="AlphaFoldDB" id="A0A9P3GAE7"/>
<protein>
    <recommendedName>
        <fullName evidence="3">F-box domain-containing protein</fullName>
    </recommendedName>
</protein>
<dbReference type="Proteomes" id="UP000703269">
    <property type="component" value="Unassembled WGS sequence"/>
</dbReference>
<keyword evidence="2" id="KW-1185">Reference proteome</keyword>
<dbReference type="EMBL" id="BPQB01000018">
    <property type="protein sequence ID" value="GJE90749.1"/>
    <property type="molecule type" value="Genomic_DNA"/>
</dbReference>